<dbReference type="PANTHER" id="PTHR23117">
    <property type="entry name" value="GUANYLATE KINASE-RELATED"/>
    <property type="match status" value="1"/>
</dbReference>
<organism evidence="7 8">
    <name type="scientific">Eshraghiella crossota DSM 2876</name>
    <dbReference type="NCBI Taxonomy" id="511680"/>
    <lineage>
        <taxon>Bacteria</taxon>
        <taxon>Bacillati</taxon>
        <taxon>Bacillota</taxon>
        <taxon>Clostridia</taxon>
        <taxon>Lachnospirales</taxon>
        <taxon>Lachnospiraceae</taxon>
        <taxon>Eshraghiella</taxon>
    </lineage>
</organism>
<keyword evidence="3" id="KW-0808">Transferase</keyword>
<dbReference type="AlphaFoldDB" id="D4S2Y3"/>
<evidence type="ECO:0000256" key="4">
    <source>
        <dbReference type="ARBA" id="ARBA00022777"/>
    </source>
</evidence>
<evidence type="ECO:0000313" key="7">
    <source>
        <dbReference type="EMBL" id="EFF67412.1"/>
    </source>
</evidence>
<dbReference type="Gene3D" id="3.40.50.300">
    <property type="entry name" value="P-loop containing nucleotide triphosphate hydrolases"/>
    <property type="match status" value="1"/>
</dbReference>
<comment type="function">
    <text evidence="1">Essential for recycling GMP and indirectly, cGMP.</text>
</comment>
<evidence type="ECO:0000313" key="8">
    <source>
        <dbReference type="Proteomes" id="UP000006238"/>
    </source>
</evidence>
<protein>
    <recommendedName>
        <fullName evidence="6">Guanylate kinase-like domain-containing protein</fullName>
    </recommendedName>
</protein>
<dbReference type="EMBL" id="ABWN01000042">
    <property type="protein sequence ID" value="EFF67412.1"/>
    <property type="molecule type" value="Genomic_DNA"/>
</dbReference>
<dbReference type="GO" id="GO:0004385">
    <property type="term" value="F:GMP kinase activity"/>
    <property type="evidence" value="ECO:0007669"/>
    <property type="project" value="UniProtKB-EC"/>
</dbReference>
<dbReference type="InterPro" id="IPR020590">
    <property type="entry name" value="Guanylate_kinase_CS"/>
</dbReference>
<dbReference type="HOGENOM" id="CLU_1376102_0_0_9"/>
<comment type="caution">
    <text evidence="7">The sequence shown here is derived from an EMBL/GenBank/DDBJ whole genome shotgun (WGS) entry which is preliminary data.</text>
</comment>
<comment type="similarity">
    <text evidence="2">Belongs to the guanylate kinase family.</text>
</comment>
<dbReference type="eggNOG" id="COG0194">
    <property type="taxonomic scope" value="Bacteria"/>
</dbReference>
<gene>
    <name evidence="7" type="ORF">BUTYVIB_02495</name>
</gene>
<sequence>MAKLFVIMGKSSTGKDTVYKELLKSGSLKPIVMYTTRPMREGETDGKEYFFTSDKDVEAYQAENKIIEMRSYNTIQGLWRYYTLDDGQIDRNSDDKYVIIATLQAYEVYLAYYGSDIVIPIYIEVDDKARIHRAIEREDRQHRPDYVEMCRRFLADEQDFSETRIKNAGVGKRYVNAILSDCVNEILLDIDKIN</sequence>
<dbReference type="SUPFAM" id="SSF52540">
    <property type="entry name" value="P-loop containing nucleoside triphosphate hydrolases"/>
    <property type="match status" value="1"/>
</dbReference>
<dbReference type="Proteomes" id="UP000006238">
    <property type="component" value="Unassembled WGS sequence"/>
</dbReference>
<evidence type="ECO:0000256" key="5">
    <source>
        <dbReference type="ARBA" id="ARBA00048594"/>
    </source>
</evidence>
<evidence type="ECO:0000256" key="1">
    <source>
        <dbReference type="ARBA" id="ARBA00003531"/>
    </source>
</evidence>
<dbReference type="InterPro" id="IPR008144">
    <property type="entry name" value="Guanylate_kin-like_dom"/>
</dbReference>
<keyword evidence="8" id="KW-1185">Reference proteome</keyword>
<dbReference type="STRING" id="45851.BHV86_01345"/>
<dbReference type="PROSITE" id="PS50052">
    <property type="entry name" value="GUANYLATE_KINASE_2"/>
    <property type="match status" value="1"/>
</dbReference>
<dbReference type="GeneID" id="98917087"/>
<dbReference type="InterPro" id="IPR027417">
    <property type="entry name" value="P-loop_NTPase"/>
</dbReference>
<accession>D4S2Y3</accession>
<dbReference type="PROSITE" id="PS00856">
    <property type="entry name" value="GUANYLATE_KINASE_1"/>
    <property type="match status" value="1"/>
</dbReference>
<reference evidence="7 8" key="1">
    <citation type="submission" date="2010-02" db="EMBL/GenBank/DDBJ databases">
        <authorList>
            <person name="Weinstock G."/>
            <person name="Sodergren E."/>
            <person name="Clifton S."/>
            <person name="Fulton L."/>
            <person name="Fulton B."/>
            <person name="Courtney L."/>
            <person name="Fronick C."/>
            <person name="Harrison M."/>
            <person name="Strong C."/>
            <person name="Farmer C."/>
            <person name="Delahaunty K."/>
            <person name="Markovic C."/>
            <person name="Hall O."/>
            <person name="Minx P."/>
            <person name="Tomlinson C."/>
            <person name="Mitreva M."/>
            <person name="Nelson J."/>
            <person name="Hou S."/>
            <person name="Wollam A."/>
            <person name="Pepin K.H."/>
            <person name="Johnson M."/>
            <person name="Bhonagiri V."/>
            <person name="Zhang X."/>
            <person name="Suruliraj S."/>
            <person name="Warren W."/>
            <person name="Chinwalla A."/>
            <person name="Mardis E.R."/>
            <person name="Wilson R.K."/>
        </authorList>
    </citation>
    <scope>NUCLEOTIDE SEQUENCE [LARGE SCALE GENOMIC DNA]</scope>
    <source>
        <strain evidence="7 8">DSM 2876</strain>
    </source>
</reference>
<evidence type="ECO:0000256" key="2">
    <source>
        <dbReference type="ARBA" id="ARBA00005790"/>
    </source>
</evidence>
<evidence type="ECO:0000256" key="3">
    <source>
        <dbReference type="ARBA" id="ARBA00022679"/>
    </source>
</evidence>
<proteinExistence type="inferred from homology"/>
<comment type="catalytic activity">
    <reaction evidence="5">
        <text>GMP + ATP = GDP + ADP</text>
        <dbReference type="Rhea" id="RHEA:20780"/>
        <dbReference type="ChEBI" id="CHEBI:30616"/>
        <dbReference type="ChEBI" id="CHEBI:58115"/>
        <dbReference type="ChEBI" id="CHEBI:58189"/>
        <dbReference type="ChEBI" id="CHEBI:456216"/>
        <dbReference type="EC" id="2.7.4.8"/>
    </reaction>
</comment>
<name>D4S2Y3_9FIRM</name>
<dbReference type="RefSeq" id="WP_005604709.1">
    <property type="nucleotide sequence ID" value="NZ_GG663525.1"/>
</dbReference>
<keyword evidence="4" id="KW-0418">Kinase</keyword>
<feature type="domain" description="Guanylate kinase-like" evidence="6">
    <location>
        <begin position="2"/>
        <end position="194"/>
    </location>
</feature>
<dbReference type="Pfam" id="PF00625">
    <property type="entry name" value="Guanylate_kin"/>
    <property type="match status" value="1"/>
</dbReference>
<dbReference type="PANTHER" id="PTHR23117:SF13">
    <property type="entry name" value="GUANYLATE KINASE"/>
    <property type="match status" value="1"/>
</dbReference>
<dbReference type="GO" id="GO:0005829">
    <property type="term" value="C:cytosol"/>
    <property type="evidence" value="ECO:0007669"/>
    <property type="project" value="TreeGrafter"/>
</dbReference>
<dbReference type="InterPro" id="IPR008145">
    <property type="entry name" value="GK/Ca_channel_bsu"/>
</dbReference>
<evidence type="ECO:0000259" key="6">
    <source>
        <dbReference type="PROSITE" id="PS50052"/>
    </source>
</evidence>